<dbReference type="EMBL" id="RCHU02000001">
    <property type="protein sequence ID" value="KAL3612424.1"/>
    <property type="molecule type" value="Genomic_DNA"/>
</dbReference>
<protein>
    <submittedName>
        <fullName evidence="1">Uncharacterized protein</fullName>
    </submittedName>
</protein>
<comment type="caution">
    <text evidence="1">The sequence shown here is derived from an EMBL/GenBank/DDBJ whole genome shotgun (WGS) entry which is preliminary data.</text>
</comment>
<dbReference type="Proteomes" id="UP000309997">
    <property type="component" value="Unassembled WGS sequence"/>
</dbReference>
<accession>A0ACC4D562</accession>
<sequence>MIGCKFRESVDTFTLIYMNVLEHQPDCPPEEDEKLVGLQEGIPGKDAREAIATLEMGSMILLWGWERK</sequence>
<name>A0ACC4D562_POPAL</name>
<gene>
    <name evidence="1" type="ORF">D5086_003444</name>
</gene>
<keyword evidence="2" id="KW-1185">Reference proteome</keyword>
<evidence type="ECO:0000313" key="1">
    <source>
        <dbReference type="EMBL" id="KAL3612424.1"/>
    </source>
</evidence>
<proteinExistence type="predicted"/>
<evidence type="ECO:0000313" key="2">
    <source>
        <dbReference type="Proteomes" id="UP000309997"/>
    </source>
</evidence>
<organism evidence="1 2">
    <name type="scientific">Populus alba</name>
    <name type="common">White poplar</name>
    <dbReference type="NCBI Taxonomy" id="43335"/>
    <lineage>
        <taxon>Eukaryota</taxon>
        <taxon>Viridiplantae</taxon>
        <taxon>Streptophyta</taxon>
        <taxon>Embryophyta</taxon>
        <taxon>Tracheophyta</taxon>
        <taxon>Spermatophyta</taxon>
        <taxon>Magnoliopsida</taxon>
        <taxon>eudicotyledons</taxon>
        <taxon>Gunneridae</taxon>
        <taxon>Pentapetalae</taxon>
        <taxon>rosids</taxon>
        <taxon>fabids</taxon>
        <taxon>Malpighiales</taxon>
        <taxon>Salicaceae</taxon>
        <taxon>Saliceae</taxon>
        <taxon>Populus</taxon>
    </lineage>
</organism>
<reference evidence="1 2" key="1">
    <citation type="journal article" date="2024" name="Plant Biotechnol. J.">
        <title>Genome and CRISPR/Cas9 system of a widespread forest tree (Populus alba) in the world.</title>
        <authorList>
            <person name="Liu Y.J."/>
            <person name="Jiang P.F."/>
            <person name="Han X.M."/>
            <person name="Li X.Y."/>
            <person name="Wang H.M."/>
            <person name="Wang Y.J."/>
            <person name="Wang X.X."/>
            <person name="Zeng Q.Y."/>
        </authorList>
    </citation>
    <scope>NUCLEOTIDE SEQUENCE [LARGE SCALE GENOMIC DNA]</scope>
    <source>
        <strain evidence="2">cv. PAL-ZL1</strain>
    </source>
</reference>